<evidence type="ECO:0000313" key="2">
    <source>
        <dbReference type="EMBL" id="APR04447.1"/>
    </source>
</evidence>
<accession>A0A1L6FBZ8</accession>
<dbReference type="KEGG" id="tcl:Tchl_1588"/>
<organism evidence="2 3">
    <name type="scientific">Thauera chlorobenzoica</name>
    <dbReference type="NCBI Taxonomy" id="96773"/>
    <lineage>
        <taxon>Bacteria</taxon>
        <taxon>Pseudomonadati</taxon>
        <taxon>Pseudomonadota</taxon>
        <taxon>Betaproteobacteria</taxon>
        <taxon>Rhodocyclales</taxon>
        <taxon>Zoogloeaceae</taxon>
        <taxon>Thauera</taxon>
    </lineage>
</organism>
<proteinExistence type="predicted"/>
<dbReference type="EMBL" id="CP018839">
    <property type="protein sequence ID" value="APR04447.1"/>
    <property type="molecule type" value="Genomic_DNA"/>
</dbReference>
<evidence type="ECO:0000256" key="1">
    <source>
        <dbReference type="SAM" id="Phobius"/>
    </source>
</evidence>
<keyword evidence="1" id="KW-0812">Transmembrane</keyword>
<reference evidence="2 3" key="1">
    <citation type="submission" date="2016-12" db="EMBL/GenBank/DDBJ databases">
        <title>Complete genome sequence of Thauera chlorobenzoica, a Betaproteobacterium degrading haloaromatics anaerobically to CO2 and halides.</title>
        <authorList>
            <person name="Goris T."/>
            <person name="Mergelsberg M."/>
            <person name="Boll M."/>
        </authorList>
    </citation>
    <scope>NUCLEOTIDE SEQUENCE [LARGE SCALE GENOMIC DNA]</scope>
    <source>
        <strain evidence="2 3">3CB1</strain>
    </source>
</reference>
<feature type="transmembrane region" description="Helical" evidence="1">
    <location>
        <begin position="59"/>
        <end position="81"/>
    </location>
</feature>
<protein>
    <submittedName>
        <fullName evidence="2">Uncharacterized protein</fullName>
    </submittedName>
</protein>
<feature type="transmembrane region" description="Helical" evidence="1">
    <location>
        <begin position="93"/>
        <end position="112"/>
    </location>
</feature>
<evidence type="ECO:0000313" key="3">
    <source>
        <dbReference type="Proteomes" id="UP000185739"/>
    </source>
</evidence>
<feature type="transmembrane region" description="Helical" evidence="1">
    <location>
        <begin position="28"/>
        <end position="47"/>
    </location>
</feature>
<sequence length="164" mass="18041">MIMGLILLDFWPITTIVSKKPAFGTQPYFGLISTVIVLSVAGVVWETGVNLSGMDTVDYLVRIPVSFVFGTFILLTLFQTAPFQKLAQPAKGCALIFGSALLALLTYELYRFASINAFAHIQAGPPAYDLDLWIATAMLSITFPLIVAYAEGFAFWPLKNDDRH</sequence>
<feature type="transmembrane region" description="Helical" evidence="1">
    <location>
        <begin position="132"/>
        <end position="156"/>
    </location>
</feature>
<name>A0A1L6FBZ8_9RHOO</name>
<keyword evidence="3" id="KW-1185">Reference proteome</keyword>
<gene>
    <name evidence="2" type="ORF">Tchl_1588</name>
</gene>
<dbReference type="Proteomes" id="UP000185739">
    <property type="component" value="Chromosome"/>
</dbReference>
<keyword evidence="1" id="KW-0472">Membrane</keyword>
<keyword evidence="1" id="KW-1133">Transmembrane helix</keyword>
<dbReference type="AlphaFoldDB" id="A0A1L6FBZ8"/>